<organism evidence="1 2">
    <name type="scientific">Cetraspora pellucida</name>
    <dbReference type="NCBI Taxonomy" id="1433469"/>
    <lineage>
        <taxon>Eukaryota</taxon>
        <taxon>Fungi</taxon>
        <taxon>Fungi incertae sedis</taxon>
        <taxon>Mucoromycota</taxon>
        <taxon>Glomeromycotina</taxon>
        <taxon>Glomeromycetes</taxon>
        <taxon>Diversisporales</taxon>
        <taxon>Gigasporaceae</taxon>
        <taxon>Cetraspora</taxon>
    </lineage>
</organism>
<keyword evidence="2" id="KW-1185">Reference proteome</keyword>
<feature type="non-terminal residue" evidence="1">
    <location>
        <position position="53"/>
    </location>
</feature>
<evidence type="ECO:0000313" key="2">
    <source>
        <dbReference type="Proteomes" id="UP000789366"/>
    </source>
</evidence>
<evidence type="ECO:0000313" key="1">
    <source>
        <dbReference type="EMBL" id="CAG8767004.1"/>
    </source>
</evidence>
<reference evidence="1" key="1">
    <citation type="submission" date="2021-06" db="EMBL/GenBank/DDBJ databases">
        <authorList>
            <person name="Kallberg Y."/>
            <person name="Tangrot J."/>
            <person name="Rosling A."/>
        </authorList>
    </citation>
    <scope>NUCLEOTIDE SEQUENCE</scope>
    <source>
        <strain evidence="1">28 12/20/2015</strain>
    </source>
</reference>
<feature type="non-terminal residue" evidence="1">
    <location>
        <position position="1"/>
    </location>
</feature>
<name>A0ACA9QWB5_9GLOM</name>
<comment type="caution">
    <text evidence="1">The sequence shown here is derived from an EMBL/GenBank/DDBJ whole genome shotgun (WGS) entry which is preliminary data.</text>
</comment>
<sequence length="53" mass="6137">LNASRNKKKLGESLKLYFKKKNKEAKFAAIKKKVNSKNKNDDEILSEANRNNE</sequence>
<dbReference type="Proteomes" id="UP000789366">
    <property type="component" value="Unassembled WGS sequence"/>
</dbReference>
<gene>
    <name evidence="1" type="ORF">SPELUC_LOCUS15532</name>
</gene>
<accession>A0ACA9QWB5</accession>
<protein>
    <submittedName>
        <fullName evidence="1">8504_t:CDS:1</fullName>
    </submittedName>
</protein>
<dbReference type="EMBL" id="CAJVPW010051732">
    <property type="protein sequence ID" value="CAG8767004.1"/>
    <property type="molecule type" value="Genomic_DNA"/>
</dbReference>
<proteinExistence type="predicted"/>